<protein>
    <submittedName>
        <fullName evidence="1">Uncharacterized protein</fullName>
    </submittedName>
</protein>
<proteinExistence type="predicted"/>
<dbReference type="HOGENOM" id="CLU_198313_1_0_10"/>
<name>A0A0E2LRY0_PORGN</name>
<sequence>MPLLFQLPKGPFSVFDLYRNEFRSIYKLKTIYIQIANDLYIYRKQFVYRSLSCLPQITF</sequence>
<evidence type="ECO:0000313" key="1">
    <source>
        <dbReference type="EMBL" id="ERJ67230.1"/>
    </source>
</evidence>
<organism evidence="1 2">
    <name type="scientific">Porphyromonas gingivalis F0570</name>
    <dbReference type="NCBI Taxonomy" id="1227271"/>
    <lineage>
        <taxon>Bacteria</taxon>
        <taxon>Pseudomonadati</taxon>
        <taxon>Bacteroidota</taxon>
        <taxon>Bacteroidia</taxon>
        <taxon>Bacteroidales</taxon>
        <taxon>Porphyromonadaceae</taxon>
        <taxon>Porphyromonas</taxon>
    </lineage>
</organism>
<evidence type="ECO:0000313" key="2">
    <source>
        <dbReference type="Proteomes" id="UP000016630"/>
    </source>
</evidence>
<accession>A0A0E2LRY0</accession>
<reference evidence="1 2" key="1">
    <citation type="submission" date="2013-06" db="EMBL/GenBank/DDBJ databases">
        <authorList>
            <person name="Weinstock G."/>
            <person name="Sodergren E."/>
            <person name="Lobos E.A."/>
            <person name="Fulton L."/>
            <person name="Fulton R."/>
            <person name="Courtney L."/>
            <person name="Fronick C."/>
            <person name="O'Laughlin M."/>
            <person name="Godfrey J."/>
            <person name="Wilson R.M."/>
            <person name="Miner T."/>
            <person name="Farmer C."/>
            <person name="Delehaunty K."/>
            <person name="Cordes M."/>
            <person name="Minx P."/>
            <person name="Tomlinson C."/>
            <person name="Chen J."/>
            <person name="Wollam A."/>
            <person name="Pepin K.H."/>
            <person name="Bhonagiri V."/>
            <person name="Zhang X."/>
            <person name="Warren W."/>
            <person name="Mitreva M."/>
            <person name="Mardis E.R."/>
            <person name="Wilson R.K."/>
        </authorList>
    </citation>
    <scope>NUCLEOTIDE SEQUENCE [LARGE SCALE GENOMIC DNA]</scope>
    <source>
        <strain evidence="1 2">F0570</strain>
    </source>
</reference>
<comment type="caution">
    <text evidence="1">The sequence shown here is derived from an EMBL/GenBank/DDBJ whole genome shotgun (WGS) entry which is preliminary data.</text>
</comment>
<dbReference type="Proteomes" id="UP000016630">
    <property type="component" value="Unassembled WGS sequence"/>
</dbReference>
<gene>
    <name evidence="1" type="ORF">HMPREF1555_00847</name>
</gene>
<dbReference type="AlphaFoldDB" id="A0A0E2LRY0"/>
<dbReference type="EMBL" id="AWUW01000056">
    <property type="protein sequence ID" value="ERJ67230.1"/>
    <property type="molecule type" value="Genomic_DNA"/>
</dbReference>